<organism evidence="2 3">
    <name type="scientific">Ceriporiopsis subvermispora (strain B)</name>
    <name type="common">White-rot fungus</name>
    <name type="synonym">Gelatoporia subvermispora</name>
    <dbReference type="NCBI Taxonomy" id="914234"/>
    <lineage>
        <taxon>Eukaryota</taxon>
        <taxon>Fungi</taxon>
        <taxon>Dikarya</taxon>
        <taxon>Basidiomycota</taxon>
        <taxon>Agaricomycotina</taxon>
        <taxon>Agaricomycetes</taxon>
        <taxon>Polyporales</taxon>
        <taxon>Gelatoporiaceae</taxon>
        <taxon>Gelatoporia</taxon>
    </lineage>
</organism>
<gene>
    <name evidence="2" type="ORF">CERSUDRAFT_95106</name>
</gene>
<evidence type="ECO:0000259" key="1">
    <source>
        <dbReference type="PROSITE" id="PS50097"/>
    </source>
</evidence>
<dbReference type="SMART" id="SM00225">
    <property type="entry name" value="BTB"/>
    <property type="match status" value="1"/>
</dbReference>
<dbReference type="HOGENOM" id="CLU_047592_2_2_1"/>
<dbReference type="SUPFAM" id="SSF54695">
    <property type="entry name" value="POZ domain"/>
    <property type="match status" value="1"/>
</dbReference>
<protein>
    <recommendedName>
        <fullName evidence="1">BTB domain-containing protein</fullName>
    </recommendedName>
</protein>
<dbReference type="CDD" id="cd18186">
    <property type="entry name" value="BTB_POZ_ZBTB_KLHL-like"/>
    <property type="match status" value="1"/>
</dbReference>
<dbReference type="AlphaFoldDB" id="M2RDC8"/>
<dbReference type="Gene3D" id="3.30.710.10">
    <property type="entry name" value="Potassium Channel Kv1.1, Chain A"/>
    <property type="match status" value="1"/>
</dbReference>
<evidence type="ECO:0000313" key="2">
    <source>
        <dbReference type="EMBL" id="EMD36831.1"/>
    </source>
</evidence>
<dbReference type="Proteomes" id="UP000016930">
    <property type="component" value="Unassembled WGS sequence"/>
</dbReference>
<proteinExistence type="predicted"/>
<dbReference type="OrthoDB" id="3223751at2759"/>
<dbReference type="Pfam" id="PF00651">
    <property type="entry name" value="BTB"/>
    <property type="match status" value="1"/>
</dbReference>
<reference evidence="2 3" key="1">
    <citation type="journal article" date="2012" name="Proc. Natl. Acad. Sci. U.S.A.">
        <title>Comparative genomics of Ceriporiopsis subvermispora and Phanerochaete chrysosporium provide insight into selective ligninolysis.</title>
        <authorList>
            <person name="Fernandez-Fueyo E."/>
            <person name="Ruiz-Duenas F.J."/>
            <person name="Ferreira P."/>
            <person name="Floudas D."/>
            <person name="Hibbett D.S."/>
            <person name="Canessa P."/>
            <person name="Larrondo L.F."/>
            <person name="James T.Y."/>
            <person name="Seelenfreund D."/>
            <person name="Lobos S."/>
            <person name="Polanco R."/>
            <person name="Tello M."/>
            <person name="Honda Y."/>
            <person name="Watanabe T."/>
            <person name="Watanabe T."/>
            <person name="Ryu J.S."/>
            <person name="Kubicek C.P."/>
            <person name="Schmoll M."/>
            <person name="Gaskell J."/>
            <person name="Hammel K.E."/>
            <person name="St John F.J."/>
            <person name="Vanden Wymelenberg A."/>
            <person name="Sabat G."/>
            <person name="Splinter BonDurant S."/>
            <person name="Syed K."/>
            <person name="Yadav J.S."/>
            <person name="Doddapaneni H."/>
            <person name="Subramanian V."/>
            <person name="Lavin J.L."/>
            <person name="Oguiza J.A."/>
            <person name="Perez G."/>
            <person name="Pisabarro A.G."/>
            <person name="Ramirez L."/>
            <person name="Santoyo F."/>
            <person name="Master E."/>
            <person name="Coutinho P.M."/>
            <person name="Henrissat B."/>
            <person name="Lombard V."/>
            <person name="Magnuson J.K."/>
            <person name="Kuees U."/>
            <person name="Hori C."/>
            <person name="Igarashi K."/>
            <person name="Samejima M."/>
            <person name="Held B.W."/>
            <person name="Barry K.W."/>
            <person name="LaButti K.M."/>
            <person name="Lapidus A."/>
            <person name="Lindquist E.A."/>
            <person name="Lucas S.M."/>
            <person name="Riley R."/>
            <person name="Salamov A.A."/>
            <person name="Hoffmeister D."/>
            <person name="Schwenk D."/>
            <person name="Hadar Y."/>
            <person name="Yarden O."/>
            <person name="de Vries R.P."/>
            <person name="Wiebenga A."/>
            <person name="Stenlid J."/>
            <person name="Eastwood D."/>
            <person name="Grigoriev I.V."/>
            <person name="Berka R.M."/>
            <person name="Blanchette R.A."/>
            <person name="Kersten P."/>
            <person name="Martinez A.T."/>
            <person name="Vicuna R."/>
            <person name="Cullen D."/>
        </authorList>
    </citation>
    <scope>NUCLEOTIDE SEQUENCE [LARGE SCALE GENOMIC DNA]</scope>
    <source>
        <strain evidence="2 3">B</strain>
    </source>
</reference>
<feature type="domain" description="BTB" evidence="1">
    <location>
        <begin position="30"/>
        <end position="103"/>
    </location>
</feature>
<accession>M2RDC8</accession>
<dbReference type="EMBL" id="KB445797">
    <property type="protein sequence ID" value="EMD36831.1"/>
    <property type="molecule type" value="Genomic_DNA"/>
</dbReference>
<dbReference type="InterPro" id="IPR011333">
    <property type="entry name" value="SKP1/BTB/POZ_sf"/>
</dbReference>
<evidence type="ECO:0000313" key="3">
    <source>
        <dbReference type="Proteomes" id="UP000016930"/>
    </source>
</evidence>
<name>M2RDC8_CERS8</name>
<sequence length="180" mass="20389">MSAKLQVGATLVDPASWRPKKSQFFIEDAELVILKVEDTLFKVHRFFLQRDSEVFHGMFSCPPGKGGAEGKTEARPIVLEQVTVFEFECLIDFIYNGMYHSTPAERTSKQWIALLSISSRYLFDKIRMQSIRALQSMASGIDAVERIVLSQQFDIQDWLKPALAESPDRENQGETPEATA</sequence>
<keyword evidence="3" id="KW-1185">Reference proteome</keyword>
<dbReference type="InterPro" id="IPR000210">
    <property type="entry name" value="BTB/POZ_dom"/>
</dbReference>
<dbReference type="STRING" id="914234.M2RDC8"/>
<dbReference type="PROSITE" id="PS50097">
    <property type="entry name" value="BTB"/>
    <property type="match status" value="1"/>
</dbReference>